<feature type="compositionally biased region" description="Pro residues" evidence="1">
    <location>
        <begin position="433"/>
        <end position="444"/>
    </location>
</feature>
<reference evidence="5 6" key="1">
    <citation type="journal article" date="2019" name="Emerg. Microbes Infect.">
        <title>Comprehensive subspecies identification of 175 nontuberculous mycobacteria species based on 7547 genomic profiles.</title>
        <authorList>
            <person name="Matsumoto Y."/>
            <person name="Kinjo T."/>
            <person name="Motooka D."/>
            <person name="Nabeya D."/>
            <person name="Jung N."/>
            <person name="Uechi K."/>
            <person name="Horii T."/>
            <person name="Iida T."/>
            <person name="Fujita J."/>
            <person name="Nakamura S."/>
        </authorList>
    </citation>
    <scope>NUCLEOTIDE SEQUENCE [LARGE SCALE GENOMIC DNA]</scope>
    <source>
        <strain evidence="5 6">JCM 6370</strain>
    </source>
</reference>
<dbReference type="Proteomes" id="UP000467252">
    <property type="component" value="Chromosome"/>
</dbReference>
<dbReference type="AlphaFoldDB" id="A0A7I7ULV9"/>
<keyword evidence="2" id="KW-0812">Transmembrane</keyword>
<dbReference type="Pfam" id="PF02470">
    <property type="entry name" value="MlaD"/>
    <property type="match status" value="1"/>
</dbReference>
<keyword evidence="2" id="KW-1133">Transmembrane helix</keyword>
<keyword evidence="2" id="KW-0472">Membrane</keyword>
<dbReference type="PANTHER" id="PTHR33371:SF19">
    <property type="entry name" value="MCE-FAMILY PROTEIN MCE4A"/>
    <property type="match status" value="1"/>
</dbReference>
<dbReference type="GO" id="GO:0005576">
    <property type="term" value="C:extracellular region"/>
    <property type="evidence" value="ECO:0007669"/>
    <property type="project" value="TreeGrafter"/>
</dbReference>
<sequence length="484" mass="50502">MTLDDDSRIGPAWYTGVLLIAVVAISFTTAALFGGWFRSSIPVTLTSDRAGLIMEPGGKVKLHGMQVGRVARVDVDGDATLQLEIDPKFIQYIPANVGAEITATTAFGAKYVRLIYPDDPAPQRLRAGQVLRSRNVTAEINTVFQNLVDLLDMVDPAKLNSLLSALAEGVRGQGDAVGQATSAANEVLLALNPRSERVRADFRSLSEFSDAFGAAAVDILNAVSSFSTTAVTVSDQALALDTLLINVIGLSDSGTSLLGYSKDDLVRTVTALAPTSALLFKYNPSLTCLLVGAKWFIDNGGAQAVGGNGYSIILDAGLTWGQDNYRYPRHLPVVGAKGGPGGKPGCGSLPDPSKKFPVRQLVTNTGWGVGDDIRVNPGIGFPGWANYFPVTRAAPEPPSIRNLDGPAPAPLPYPGGPPYGAPQYAPDGTPLYPGLPPAPPPGAPREPGVRPGSEPFVAPVPAHTRPTPPPPIPGPSVASLSPPS</sequence>
<proteinExistence type="predicted"/>
<keyword evidence="6" id="KW-1185">Reference proteome</keyword>
<feature type="compositionally biased region" description="Low complexity" evidence="1">
    <location>
        <begin position="445"/>
        <end position="465"/>
    </location>
</feature>
<dbReference type="InterPro" id="IPR005693">
    <property type="entry name" value="Mce"/>
</dbReference>
<evidence type="ECO:0000256" key="1">
    <source>
        <dbReference type="SAM" id="MobiDB-lite"/>
    </source>
</evidence>
<accession>A0A7I7ULV9</accession>
<evidence type="ECO:0000256" key="2">
    <source>
        <dbReference type="SAM" id="Phobius"/>
    </source>
</evidence>
<dbReference type="InterPro" id="IPR024516">
    <property type="entry name" value="Mce_C"/>
</dbReference>
<evidence type="ECO:0000259" key="3">
    <source>
        <dbReference type="Pfam" id="PF02470"/>
    </source>
</evidence>
<feature type="domain" description="Mce/MlaD" evidence="3">
    <location>
        <begin position="41"/>
        <end position="116"/>
    </location>
</feature>
<dbReference type="PANTHER" id="PTHR33371">
    <property type="entry name" value="INTERMEMBRANE PHOSPHOLIPID TRANSPORT SYSTEM BINDING PROTEIN MLAD-RELATED"/>
    <property type="match status" value="1"/>
</dbReference>
<feature type="region of interest" description="Disordered" evidence="1">
    <location>
        <begin position="398"/>
        <end position="484"/>
    </location>
</feature>
<dbReference type="RefSeq" id="WP_163902563.1">
    <property type="nucleotide sequence ID" value="NZ_AP022599.1"/>
</dbReference>
<dbReference type="InterPro" id="IPR052336">
    <property type="entry name" value="MlaD_Phospholipid_Transporter"/>
</dbReference>
<dbReference type="InterPro" id="IPR003399">
    <property type="entry name" value="Mce/MlaD"/>
</dbReference>
<protein>
    <submittedName>
        <fullName evidence="5">Virulence factor</fullName>
    </submittedName>
</protein>
<dbReference type="Pfam" id="PF11887">
    <property type="entry name" value="Mce4_CUP1"/>
    <property type="match status" value="1"/>
</dbReference>
<dbReference type="GO" id="GO:0051701">
    <property type="term" value="P:biological process involved in interaction with host"/>
    <property type="evidence" value="ECO:0007669"/>
    <property type="project" value="TreeGrafter"/>
</dbReference>
<dbReference type="NCBIfam" id="TIGR00996">
    <property type="entry name" value="Mtu_fam_mce"/>
    <property type="match status" value="1"/>
</dbReference>
<evidence type="ECO:0000313" key="5">
    <source>
        <dbReference type="EMBL" id="BBY82458.1"/>
    </source>
</evidence>
<evidence type="ECO:0000259" key="4">
    <source>
        <dbReference type="Pfam" id="PF11887"/>
    </source>
</evidence>
<gene>
    <name evidence="5" type="ORF">MPUL_36160</name>
</gene>
<feature type="compositionally biased region" description="Low complexity" evidence="1">
    <location>
        <begin position="421"/>
        <end position="432"/>
    </location>
</feature>
<dbReference type="EMBL" id="AP022599">
    <property type="protein sequence ID" value="BBY82458.1"/>
    <property type="molecule type" value="Genomic_DNA"/>
</dbReference>
<feature type="domain" description="Mammalian cell entry C-terminal" evidence="4">
    <location>
        <begin position="122"/>
        <end position="340"/>
    </location>
</feature>
<name>A0A7I7ULV9_MYCPV</name>
<feature type="transmembrane region" description="Helical" evidence="2">
    <location>
        <begin position="12"/>
        <end position="37"/>
    </location>
</feature>
<evidence type="ECO:0000313" key="6">
    <source>
        <dbReference type="Proteomes" id="UP000467252"/>
    </source>
</evidence>
<organism evidence="5 6">
    <name type="scientific">Mycolicibacterium pulveris</name>
    <name type="common">Mycobacterium pulveris</name>
    <dbReference type="NCBI Taxonomy" id="36813"/>
    <lineage>
        <taxon>Bacteria</taxon>
        <taxon>Bacillati</taxon>
        <taxon>Actinomycetota</taxon>
        <taxon>Actinomycetes</taxon>
        <taxon>Mycobacteriales</taxon>
        <taxon>Mycobacteriaceae</taxon>
        <taxon>Mycolicibacterium</taxon>
    </lineage>
</organism>
<feature type="compositionally biased region" description="Pro residues" evidence="1">
    <location>
        <begin position="407"/>
        <end position="420"/>
    </location>
</feature>